<accession>A0AAV2SJB4</accession>
<dbReference type="SMART" id="SM00186">
    <property type="entry name" value="FBG"/>
    <property type="match status" value="1"/>
</dbReference>
<protein>
    <recommendedName>
        <fullName evidence="4">Fibrinogen C-terminal domain-containing protein</fullName>
    </recommendedName>
</protein>
<evidence type="ECO:0000256" key="2">
    <source>
        <dbReference type="ARBA" id="ARBA00053344"/>
    </source>
</evidence>
<dbReference type="FunFam" id="3.90.215.10:FF:000001">
    <property type="entry name" value="Tenascin isoform 1"/>
    <property type="match status" value="1"/>
</dbReference>
<feature type="domain" description="Fibrinogen C-terminal" evidence="4">
    <location>
        <begin position="148"/>
        <end position="372"/>
    </location>
</feature>
<evidence type="ECO:0000256" key="1">
    <source>
        <dbReference type="ARBA" id="ARBA00023157"/>
    </source>
</evidence>
<feature type="chain" id="PRO_5043729978" description="Fibrinogen C-terminal domain-containing protein" evidence="3">
    <location>
        <begin position="22"/>
        <end position="372"/>
    </location>
</feature>
<dbReference type="InterPro" id="IPR020837">
    <property type="entry name" value="Fibrinogen_CS"/>
</dbReference>
<dbReference type="GO" id="GO:0005615">
    <property type="term" value="C:extracellular space"/>
    <property type="evidence" value="ECO:0007669"/>
    <property type="project" value="TreeGrafter"/>
</dbReference>
<evidence type="ECO:0000313" key="6">
    <source>
        <dbReference type="Proteomes" id="UP001497623"/>
    </source>
</evidence>
<feature type="signal peptide" evidence="3">
    <location>
        <begin position="1"/>
        <end position="21"/>
    </location>
</feature>
<dbReference type="InterPro" id="IPR050373">
    <property type="entry name" value="Fibrinogen_C-term_domain"/>
</dbReference>
<dbReference type="SUPFAM" id="SSF56496">
    <property type="entry name" value="Fibrinogen C-terminal domain-like"/>
    <property type="match status" value="1"/>
</dbReference>
<proteinExistence type="predicted"/>
<dbReference type="PROSITE" id="PS51406">
    <property type="entry name" value="FIBRINOGEN_C_2"/>
    <property type="match status" value="1"/>
</dbReference>
<comment type="function">
    <text evidence="2">Lectin involved in innate immunity. Agglutinates all types of human erythrocytes, Gram-positive and Gram-negative bacteria. Has a stronger agglutinating activity towards Gram-negative bacteria than towards Gram-positive bacteria. Specifically recognizes acetyl group-containing substances on agglutinated cells. The hemagglutinating activity was inhibited by EDTA, acetyl group-containing mono- and disaccharides, N-acetyl derivatives of amino acids, other acetyl group-containing substances, propionamide and benzamide. Enhances the antimicrobial activity of big defensin against Gram-positive bacteria but not against Gram-negative bacteria.</text>
</comment>
<sequence length="372" mass="42039">MHTLLILVCCSSILVNNCVYAQHLHEQIEISKTEILDVILQLSGKIDTVNRKTDNIQKEIVNIQEEMTYMKLMFGSNGLIANELNDKLSLLPTHISNMAVNMGNSITDSVSYEIKELKKDTNLADRVADINSTINQMDQRLSTISIGVQDLAPRRSCADLYKLGRKISGPAQIAPYMHSCNYVPVLCDQDSDGGRWTVIQKRQVVEPREDFQKPWADYAQGFGKLEGGEFWAGLDLLHALSKQGNQELLIELEDWEGEKRWAKYSTFKIGPPEDNYRLTVSGYTGDAGNNMGYHNGMPFSTHDHDNDNWYTESNCASYFGGGWWFKACMNANLNGVPNQGTDTLNSHGILWVRWHGRMYSLKSTTMKIRPSE</sequence>
<evidence type="ECO:0000256" key="3">
    <source>
        <dbReference type="SAM" id="SignalP"/>
    </source>
</evidence>
<dbReference type="Pfam" id="PF00147">
    <property type="entry name" value="Fibrinogen_C"/>
    <property type="match status" value="1"/>
</dbReference>
<dbReference type="Proteomes" id="UP001497623">
    <property type="component" value="Unassembled WGS sequence"/>
</dbReference>
<evidence type="ECO:0000259" key="4">
    <source>
        <dbReference type="PROSITE" id="PS51406"/>
    </source>
</evidence>
<dbReference type="PROSITE" id="PS00514">
    <property type="entry name" value="FIBRINOGEN_C_1"/>
    <property type="match status" value="1"/>
</dbReference>
<dbReference type="InterPro" id="IPR014716">
    <property type="entry name" value="Fibrinogen_a/b/g_C_1"/>
</dbReference>
<dbReference type="InterPro" id="IPR036056">
    <property type="entry name" value="Fibrinogen-like_C"/>
</dbReference>
<dbReference type="CDD" id="cd00087">
    <property type="entry name" value="FReD"/>
    <property type="match status" value="1"/>
</dbReference>
<comment type="caution">
    <text evidence="5">The sequence shown here is derived from an EMBL/GenBank/DDBJ whole genome shotgun (WGS) entry which is preliminary data.</text>
</comment>
<name>A0AAV2SJB4_MEGNR</name>
<dbReference type="PANTHER" id="PTHR19143">
    <property type="entry name" value="FIBRINOGEN/TENASCIN/ANGIOPOEITIN"/>
    <property type="match status" value="1"/>
</dbReference>
<reference evidence="5 6" key="1">
    <citation type="submission" date="2024-05" db="EMBL/GenBank/DDBJ databases">
        <authorList>
            <person name="Wallberg A."/>
        </authorList>
    </citation>
    <scope>NUCLEOTIDE SEQUENCE [LARGE SCALE GENOMIC DNA]</scope>
</reference>
<gene>
    <name evidence="5" type="ORF">MNOR_LOCUS36809</name>
</gene>
<dbReference type="GO" id="GO:0030246">
    <property type="term" value="F:carbohydrate binding"/>
    <property type="evidence" value="ECO:0007669"/>
    <property type="project" value="UniProtKB-ARBA"/>
</dbReference>
<dbReference type="EMBL" id="CAXKWB010069465">
    <property type="protein sequence ID" value="CAL4193180.1"/>
    <property type="molecule type" value="Genomic_DNA"/>
</dbReference>
<dbReference type="Gene3D" id="3.90.215.10">
    <property type="entry name" value="Gamma Fibrinogen, chain A, domain 1"/>
    <property type="match status" value="1"/>
</dbReference>
<evidence type="ECO:0000313" key="5">
    <source>
        <dbReference type="EMBL" id="CAL4193180.1"/>
    </source>
</evidence>
<dbReference type="AlphaFoldDB" id="A0AAV2SJB4"/>
<keyword evidence="3" id="KW-0732">Signal</keyword>
<keyword evidence="1" id="KW-1015">Disulfide bond</keyword>
<dbReference type="InterPro" id="IPR002181">
    <property type="entry name" value="Fibrinogen_a/b/g_C_dom"/>
</dbReference>
<keyword evidence="6" id="KW-1185">Reference proteome</keyword>
<organism evidence="5 6">
    <name type="scientific">Meganyctiphanes norvegica</name>
    <name type="common">Northern krill</name>
    <name type="synonym">Thysanopoda norvegica</name>
    <dbReference type="NCBI Taxonomy" id="48144"/>
    <lineage>
        <taxon>Eukaryota</taxon>
        <taxon>Metazoa</taxon>
        <taxon>Ecdysozoa</taxon>
        <taxon>Arthropoda</taxon>
        <taxon>Crustacea</taxon>
        <taxon>Multicrustacea</taxon>
        <taxon>Malacostraca</taxon>
        <taxon>Eumalacostraca</taxon>
        <taxon>Eucarida</taxon>
        <taxon>Euphausiacea</taxon>
        <taxon>Euphausiidae</taxon>
        <taxon>Meganyctiphanes</taxon>
    </lineage>
</organism>